<dbReference type="AlphaFoldDB" id="A0AAD4ZKG3"/>
<organism evidence="2 3">
    <name type="scientific">Prunus dulcis</name>
    <name type="common">Almond</name>
    <name type="synonym">Amygdalus dulcis</name>
    <dbReference type="NCBI Taxonomy" id="3755"/>
    <lineage>
        <taxon>Eukaryota</taxon>
        <taxon>Viridiplantae</taxon>
        <taxon>Streptophyta</taxon>
        <taxon>Embryophyta</taxon>
        <taxon>Tracheophyta</taxon>
        <taxon>Spermatophyta</taxon>
        <taxon>Magnoliopsida</taxon>
        <taxon>eudicotyledons</taxon>
        <taxon>Gunneridae</taxon>
        <taxon>Pentapetalae</taxon>
        <taxon>rosids</taxon>
        <taxon>fabids</taxon>
        <taxon>Rosales</taxon>
        <taxon>Rosaceae</taxon>
        <taxon>Amygdaloideae</taxon>
        <taxon>Amygdaleae</taxon>
        <taxon>Prunus</taxon>
    </lineage>
</organism>
<evidence type="ECO:0000313" key="3">
    <source>
        <dbReference type="Proteomes" id="UP001054821"/>
    </source>
</evidence>
<sequence length="92" mass="10171">MMEIMPKAVNRLDSSNLSRSHAQFAVAHSSSNFHSPPLSHPLPLSSLSRPHPHPHPHCFDSVNFVDDGTVLIYGRFSNFGINGDYTGSKDKE</sequence>
<dbReference type="EMBL" id="JAJFAZ020000001">
    <property type="protein sequence ID" value="KAI5350032.1"/>
    <property type="molecule type" value="Genomic_DNA"/>
</dbReference>
<gene>
    <name evidence="2" type="ORF">L3X38_002923</name>
</gene>
<keyword evidence="3" id="KW-1185">Reference proteome</keyword>
<feature type="compositionally biased region" description="Low complexity" evidence="1">
    <location>
        <begin position="28"/>
        <end position="49"/>
    </location>
</feature>
<name>A0AAD4ZKG3_PRUDU</name>
<reference evidence="2 3" key="1">
    <citation type="journal article" date="2022" name="G3 (Bethesda)">
        <title>Whole-genome sequence and methylome profiling of the almond [Prunus dulcis (Mill.) D.A. Webb] cultivar 'Nonpareil'.</title>
        <authorList>
            <person name="D'Amico-Willman K.M."/>
            <person name="Ouma W.Z."/>
            <person name="Meulia T."/>
            <person name="Sideli G.M."/>
            <person name="Gradziel T.M."/>
            <person name="Fresnedo-Ramirez J."/>
        </authorList>
    </citation>
    <scope>NUCLEOTIDE SEQUENCE [LARGE SCALE GENOMIC DNA]</scope>
    <source>
        <strain evidence="2">Clone GOH B32 T37-40</strain>
    </source>
</reference>
<feature type="region of interest" description="Disordered" evidence="1">
    <location>
        <begin position="26"/>
        <end position="52"/>
    </location>
</feature>
<dbReference type="Proteomes" id="UP001054821">
    <property type="component" value="Chromosome 1"/>
</dbReference>
<comment type="caution">
    <text evidence="2">The sequence shown here is derived from an EMBL/GenBank/DDBJ whole genome shotgun (WGS) entry which is preliminary data.</text>
</comment>
<evidence type="ECO:0000256" key="1">
    <source>
        <dbReference type="SAM" id="MobiDB-lite"/>
    </source>
</evidence>
<accession>A0AAD4ZKG3</accession>
<evidence type="ECO:0000313" key="2">
    <source>
        <dbReference type="EMBL" id="KAI5350032.1"/>
    </source>
</evidence>
<proteinExistence type="predicted"/>
<protein>
    <submittedName>
        <fullName evidence="2">Uncharacterized protein</fullName>
    </submittedName>
</protein>